<dbReference type="EMBL" id="CM045878">
    <property type="protein sequence ID" value="KAI7940334.1"/>
    <property type="molecule type" value="Genomic_DNA"/>
</dbReference>
<accession>A0ACC0DY12</accession>
<organism evidence="1 2">
    <name type="scientific">Puccinia striiformis f. sp. tritici</name>
    <dbReference type="NCBI Taxonomy" id="168172"/>
    <lineage>
        <taxon>Eukaryota</taxon>
        <taxon>Fungi</taxon>
        <taxon>Dikarya</taxon>
        <taxon>Basidiomycota</taxon>
        <taxon>Pucciniomycotina</taxon>
        <taxon>Pucciniomycetes</taxon>
        <taxon>Pucciniales</taxon>
        <taxon>Pucciniaceae</taxon>
        <taxon>Puccinia</taxon>
    </lineage>
</organism>
<protein>
    <submittedName>
        <fullName evidence="1">Uncharacterized protein</fullName>
    </submittedName>
</protein>
<reference evidence="2" key="1">
    <citation type="journal article" date="2018" name="BMC Genomics">
        <title>Genomic insights into host adaptation between the wheat stripe rust pathogen (Puccinia striiformis f. sp. tritici) and the barley stripe rust pathogen (Puccinia striiformis f. sp. hordei).</title>
        <authorList>
            <person name="Xia C."/>
            <person name="Wang M."/>
            <person name="Yin C."/>
            <person name="Cornejo O.E."/>
            <person name="Hulbert S.H."/>
            <person name="Chen X."/>
        </authorList>
    </citation>
    <scope>NUCLEOTIDE SEQUENCE [LARGE SCALE GENOMIC DNA]</scope>
    <source>
        <strain evidence="2">93-210</strain>
    </source>
</reference>
<comment type="caution">
    <text evidence="1">The sequence shown here is derived from an EMBL/GenBank/DDBJ whole genome shotgun (WGS) entry which is preliminary data.</text>
</comment>
<sequence>MGRDIALDSEPNPAVGAPLNGPVQASRLSYEKTQKMVPDWVHKVKIDMASMAFYHQVEGFFVIASLHPKGPIFKQGGSSFGNRYLNMIAAKNGRDARAEFHIWVAAQAIQIENGCQPAEIKRQRTKSVGDITDQFLANKVSDNVHEIRIKFKELIRIGSGNKLSCAWPGENCERKLKEMKLSLEIDENDWSLVPKDIMMPPEKLKNGMDRTVLACLSLNKIHLIYHPEWEVPPPGSKNPDKRKHSSKRVPKHNSSTRPAPNTSNSNASDRAAGAPNTSNSNASDRAAGAPNTADSNASDRAAGAPNTADSNASDCAAGAPNTSDSSAGAPNTSNLSASDRAAAAPDTTSSSARKKRKHPVPNTSKSTASDRAAAPNAPNPKAWNRASAARKARDSHFSKGAAAAGNNRDSTSSDGAAADGPDSNNNTSSRREPVPVLDPILEALGNGVAYL</sequence>
<keyword evidence="2" id="KW-1185">Reference proteome</keyword>
<evidence type="ECO:0000313" key="1">
    <source>
        <dbReference type="EMBL" id="KAI7940334.1"/>
    </source>
</evidence>
<dbReference type="Proteomes" id="UP001060170">
    <property type="component" value="Chromosome 14"/>
</dbReference>
<evidence type="ECO:0000313" key="2">
    <source>
        <dbReference type="Proteomes" id="UP001060170"/>
    </source>
</evidence>
<reference evidence="2" key="2">
    <citation type="journal article" date="2018" name="Mol. Plant Microbe Interact.">
        <title>Genome sequence resources for the wheat stripe rust pathogen (Puccinia striiformis f. sp. tritici) and the barley stripe rust pathogen (Puccinia striiformis f. sp. hordei).</title>
        <authorList>
            <person name="Xia C."/>
            <person name="Wang M."/>
            <person name="Yin C."/>
            <person name="Cornejo O.E."/>
            <person name="Hulbert S.H."/>
            <person name="Chen X."/>
        </authorList>
    </citation>
    <scope>NUCLEOTIDE SEQUENCE [LARGE SCALE GENOMIC DNA]</scope>
    <source>
        <strain evidence="2">93-210</strain>
    </source>
</reference>
<proteinExistence type="predicted"/>
<reference evidence="1 2" key="3">
    <citation type="journal article" date="2022" name="Microbiol. Spectr.">
        <title>Folding features and dynamics of 3D genome architecture in plant fungal pathogens.</title>
        <authorList>
            <person name="Xia C."/>
        </authorList>
    </citation>
    <scope>NUCLEOTIDE SEQUENCE [LARGE SCALE GENOMIC DNA]</scope>
    <source>
        <strain evidence="1 2">93-210</strain>
    </source>
</reference>
<name>A0ACC0DY12_9BASI</name>
<gene>
    <name evidence="1" type="ORF">MJO28_013986</name>
</gene>